<evidence type="ECO:0000256" key="6">
    <source>
        <dbReference type="ARBA" id="ARBA00023157"/>
    </source>
</evidence>
<dbReference type="PANTHER" id="PTHR10127:SF780">
    <property type="entry name" value="METALLOENDOPEPTIDASE"/>
    <property type="match status" value="1"/>
</dbReference>
<evidence type="ECO:0000256" key="4">
    <source>
        <dbReference type="ARBA" id="ARBA00022833"/>
    </source>
</evidence>
<sequence length="224" mass="26553">MIHFNKNFFLIVIPFIKNSELKTFRNNYSQIKGKVNDFHFDHSINKRAIFYNNLTNWTSPILFHVDSSLSYYRHIISSVVRGLSLVSCLKFEESRTSIEGRIGIVFKYHHSSCFSTVGRDPSVKNSLVYFTYNCAENYGYIIHELLHVLGLRHEHTRFDRDHFITINDDNVRDNEEVKKNIHEKDQNDSVITHEDIPYDYGSILHYPRYAFIKWPGYETDGRYN</sequence>
<feature type="binding site" evidence="7">
    <location>
        <position position="143"/>
    </location>
    <ligand>
        <name>Zn(2+)</name>
        <dbReference type="ChEBI" id="CHEBI:29105"/>
        <note>catalytic</note>
    </ligand>
</feature>
<comment type="cofactor">
    <cofactor evidence="7 8">
        <name>Zn(2+)</name>
        <dbReference type="ChEBI" id="CHEBI:29105"/>
    </cofactor>
    <text evidence="7 8">Binds 1 zinc ion per subunit.</text>
</comment>
<dbReference type="GO" id="GO:0006508">
    <property type="term" value="P:proteolysis"/>
    <property type="evidence" value="ECO:0007669"/>
    <property type="project" value="UniProtKB-KW"/>
</dbReference>
<dbReference type="GO" id="GO:0008270">
    <property type="term" value="F:zinc ion binding"/>
    <property type="evidence" value="ECO:0007669"/>
    <property type="project" value="UniProtKB-UniRule"/>
</dbReference>
<dbReference type="SUPFAM" id="SSF55486">
    <property type="entry name" value="Metalloproteases ('zincins'), catalytic domain"/>
    <property type="match status" value="1"/>
</dbReference>
<dbReference type="InterPro" id="IPR001506">
    <property type="entry name" value="Peptidase_M12A"/>
</dbReference>
<protein>
    <recommendedName>
        <fullName evidence="8">Metalloendopeptidase</fullName>
        <ecNumber evidence="8">3.4.24.-</ecNumber>
    </recommendedName>
</protein>
<dbReference type="PRINTS" id="PR00480">
    <property type="entry name" value="ASTACIN"/>
</dbReference>
<feature type="binding site" evidence="7">
    <location>
        <position position="147"/>
    </location>
    <ligand>
        <name>Zn(2+)</name>
        <dbReference type="ChEBI" id="CHEBI:29105"/>
        <note>catalytic</note>
    </ligand>
</feature>
<keyword evidence="5 7" id="KW-0482">Metalloprotease</keyword>
<dbReference type="EC" id="3.4.24.-" evidence="8"/>
<comment type="caution">
    <text evidence="7">Lacks conserved residue(s) required for the propagation of feature annotation.</text>
</comment>
<dbReference type="WBParaSite" id="PTRK_0000552900.1">
    <property type="protein sequence ID" value="PTRK_0000552900.1"/>
    <property type="gene ID" value="PTRK_0000552900"/>
</dbReference>
<evidence type="ECO:0000259" key="9">
    <source>
        <dbReference type="PROSITE" id="PS51864"/>
    </source>
</evidence>
<dbReference type="SMART" id="SM00235">
    <property type="entry name" value="ZnMc"/>
    <property type="match status" value="1"/>
</dbReference>
<accession>A0A0N4ZD83</accession>
<evidence type="ECO:0000313" key="10">
    <source>
        <dbReference type="Proteomes" id="UP000038045"/>
    </source>
</evidence>
<evidence type="ECO:0000256" key="1">
    <source>
        <dbReference type="ARBA" id="ARBA00022670"/>
    </source>
</evidence>
<feature type="domain" description="Peptidase M12A" evidence="9">
    <location>
        <begin position="47"/>
        <end position="224"/>
    </location>
</feature>
<dbReference type="STRING" id="131310.A0A0N4ZD83"/>
<keyword evidence="10" id="KW-1185">Reference proteome</keyword>
<dbReference type="Pfam" id="PF01400">
    <property type="entry name" value="Astacin"/>
    <property type="match status" value="1"/>
</dbReference>
<dbReference type="InterPro" id="IPR006026">
    <property type="entry name" value="Peptidase_Metallo"/>
</dbReference>
<organism evidence="10 11">
    <name type="scientific">Parastrongyloides trichosuri</name>
    <name type="common">Possum-specific nematode worm</name>
    <dbReference type="NCBI Taxonomy" id="131310"/>
    <lineage>
        <taxon>Eukaryota</taxon>
        <taxon>Metazoa</taxon>
        <taxon>Ecdysozoa</taxon>
        <taxon>Nematoda</taxon>
        <taxon>Chromadorea</taxon>
        <taxon>Rhabditida</taxon>
        <taxon>Tylenchina</taxon>
        <taxon>Panagrolaimomorpha</taxon>
        <taxon>Strongyloidoidea</taxon>
        <taxon>Strongyloididae</taxon>
        <taxon>Parastrongyloides</taxon>
    </lineage>
</organism>
<proteinExistence type="predicted"/>
<reference evidence="11" key="1">
    <citation type="submission" date="2016-03" db="UniProtKB">
        <authorList>
            <consortium name="WormBaseParasite"/>
        </authorList>
    </citation>
    <scope>IDENTIFICATION</scope>
</reference>
<keyword evidence="1 7" id="KW-0645">Protease</keyword>
<feature type="binding site" evidence="7">
    <location>
        <position position="153"/>
    </location>
    <ligand>
        <name>Zn(2+)</name>
        <dbReference type="ChEBI" id="CHEBI:29105"/>
        <note>catalytic</note>
    </ligand>
</feature>
<evidence type="ECO:0000256" key="5">
    <source>
        <dbReference type="ARBA" id="ARBA00023049"/>
    </source>
</evidence>
<keyword evidence="4 7" id="KW-0862">Zinc</keyword>
<evidence type="ECO:0000313" key="11">
    <source>
        <dbReference type="WBParaSite" id="PTRK_0000552900.1"/>
    </source>
</evidence>
<dbReference type="PROSITE" id="PS51864">
    <property type="entry name" value="ASTACIN"/>
    <property type="match status" value="1"/>
</dbReference>
<feature type="active site" evidence="7">
    <location>
        <position position="144"/>
    </location>
</feature>
<dbReference type="InterPro" id="IPR024079">
    <property type="entry name" value="MetalloPept_cat_dom_sf"/>
</dbReference>
<dbReference type="PANTHER" id="PTHR10127">
    <property type="entry name" value="DISCOIDIN, CUB, EGF, LAMININ , AND ZINC METALLOPROTEASE DOMAIN CONTAINING"/>
    <property type="match status" value="1"/>
</dbReference>
<dbReference type="AlphaFoldDB" id="A0A0N4ZD83"/>
<evidence type="ECO:0000256" key="7">
    <source>
        <dbReference type="PROSITE-ProRule" id="PRU01211"/>
    </source>
</evidence>
<evidence type="ECO:0000256" key="2">
    <source>
        <dbReference type="ARBA" id="ARBA00022723"/>
    </source>
</evidence>
<dbReference type="Proteomes" id="UP000038045">
    <property type="component" value="Unplaced"/>
</dbReference>
<evidence type="ECO:0000256" key="3">
    <source>
        <dbReference type="ARBA" id="ARBA00022801"/>
    </source>
</evidence>
<keyword evidence="6" id="KW-1015">Disulfide bond</keyword>
<evidence type="ECO:0000256" key="8">
    <source>
        <dbReference type="RuleBase" id="RU361183"/>
    </source>
</evidence>
<keyword evidence="2 7" id="KW-0479">Metal-binding</keyword>
<dbReference type="GO" id="GO:0004222">
    <property type="term" value="F:metalloendopeptidase activity"/>
    <property type="evidence" value="ECO:0007669"/>
    <property type="project" value="UniProtKB-UniRule"/>
</dbReference>
<keyword evidence="3 7" id="KW-0378">Hydrolase</keyword>
<dbReference type="Gene3D" id="3.40.390.10">
    <property type="entry name" value="Collagenase (Catalytic Domain)"/>
    <property type="match status" value="1"/>
</dbReference>
<name>A0A0N4ZD83_PARTI</name>